<evidence type="ECO:0000313" key="3">
    <source>
        <dbReference type="Proteomes" id="UP001286313"/>
    </source>
</evidence>
<organism evidence="2 3">
    <name type="scientific">Petrolisthes cinctipes</name>
    <name type="common">Flat porcelain crab</name>
    <dbReference type="NCBI Taxonomy" id="88211"/>
    <lineage>
        <taxon>Eukaryota</taxon>
        <taxon>Metazoa</taxon>
        <taxon>Ecdysozoa</taxon>
        <taxon>Arthropoda</taxon>
        <taxon>Crustacea</taxon>
        <taxon>Multicrustacea</taxon>
        <taxon>Malacostraca</taxon>
        <taxon>Eumalacostraca</taxon>
        <taxon>Eucarida</taxon>
        <taxon>Decapoda</taxon>
        <taxon>Pleocyemata</taxon>
        <taxon>Anomura</taxon>
        <taxon>Galatheoidea</taxon>
        <taxon>Porcellanidae</taxon>
        <taxon>Petrolisthes</taxon>
    </lineage>
</organism>
<feature type="compositionally biased region" description="Polar residues" evidence="1">
    <location>
        <begin position="280"/>
        <end position="291"/>
    </location>
</feature>
<dbReference type="AlphaFoldDB" id="A0AAE1FZG6"/>
<feature type="region of interest" description="Disordered" evidence="1">
    <location>
        <begin position="1"/>
        <end position="26"/>
    </location>
</feature>
<dbReference type="PANTHER" id="PTHR16148">
    <property type="entry name" value="NF-KAPPA-B-REPRESSING FACTOR-RELATED"/>
    <property type="match status" value="1"/>
</dbReference>
<accession>A0AAE1FZG6</accession>
<feature type="compositionally biased region" description="Polar residues" evidence="1">
    <location>
        <begin position="1"/>
        <end position="13"/>
    </location>
</feature>
<dbReference type="Proteomes" id="UP001286313">
    <property type="component" value="Unassembled WGS sequence"/>
</dbReference>
<name>A0AAE1FZG6_PETCI</name>
<feature type="compositionally biased region" description="Low complexity" evidence="1">
    <location>
        <begin position="292"/>
        <end position="323"/>
    </location>
</feature>
<protein>
    <submittedName>
        <fullName evidence="2">Uncharacterized protein</fullName>
    </submittedName>
</protein>
<feature type="compositionally biased region" description="Polar residues" evidence="1">
    <location>
        <begin position="122"/>
        <end position="135"/>
    </location>
</feature>
<dbReference type="EMBL" id="JAWQEG010001157">
    <property type="protein sequence ID" value="KAK3881957.1"/>
    <property type="molecule type" value="Genomic_DNA"/>
</dbReference>
<sequence length="524" mass="57544">MYHSSDSLDSCHSYTDRSPPHISQMGNGNSLSFCDIASGQHNKSPLASPNIISSDMDRVFRYELHSVHLSSNGDDNNDVKSGADPMSHKTNTEDTEVLEGLPAGPPPKKPPRTFAYDIYKNTKPSKQASQSQKTSVDVKNKSTESDPCSPPPPIYAVPVKKKSRCNNNNNNHCNNSFSPKPPIRSKSDLSKQDVVSPKPSVAPKPPHVLAKAKRASLVDPIISSYDNNNKEQGEEEEEAAMTSEFQRQAHVRYSLRRPKKPAPTPPTTTTTFTSNHSEDSSSGVNINDTRGTTNTPSSLNNNNSRRRNSLNIHNNNTEPTSNNSERDQMNSNTKLSSPSSSCSSSSYTNNNNNNNTNTRDYENVHYRNSNNNNNKSPKDKDNKKKEKEEEDEKKTTQKINMRPHSNSYHYYQLFPPQTTTTTTTPDYEDVLLSAPTPVRSSSFSAQNLQTPTPPPPPPISPPLSFLESNQPMSLGGYSSVGTSMTPAGGGAAAVDTMGLSSKRSMSDETLYKGYLQEEGDVVVL</sequence>
<feature type="compositionally biased region" description="Low complexity" evidence="1">
    <location>
        <begin position="330"/>
        <end position="358"/>
    </location>
</feature>
<keyword evidence="3" id="KW-1185">Reference proteome</keyword>
<feature type="compositionally biased region" description="Low complexity" evidence="1">
    <location>
        <begin position="165"/>
        <end position="175"/>
    </location>
</feature>
<proteinExistence type="predicted"/>
<dbReference type="PANTHER" id="PTHR16148:SF14">
    <property type="entry name" value="MYND-TYPE DOMAIN-CONTAINING PROTEIN"/>
    <property type="match status" value="1"/>
</dbReference>
<feature type="compositionally biased region" description="Basic and acidic residues" evidence="1">
    <location>
        <begin position="376"/>
        <end position="395"/>
    </location>
</feature>
<evidence type="ECO:0000313" key="2">
    <source>
        <dbReference type="EMBL" id="KAK3881957.1"/>
    </source>
</evidence>
<gene>
    <name evidence="2" type="ORF">Pcinc_013637</name>
</gene>
<feature type="region of interest" description="Disordered" evidence="1">
    <location>
        <begin position="68"/>
        <end position="404"/>
    </location>
</feature>
<reference evidence="2" key="1">
    <citation type="submission" date="2023-10" db="EMBL/GenBank/DDBJ databases">
        <title>Genome assemblies of two species of porcelain crab, Petrolisthes cinctipes and Petrolisthes manimaculis (Anomura: Porcellanidae).</title>
        <authorList>
            <person name="Angst P."/>
        </authorList>
    </citation>
    <scope>NUCLEOTIDE SEQUENCE</scope>
    <source>
        <strain evidence="2">PB745_01</strain>
        <tissue evidence="2">Gill</tissue>
    </source>
</reference>
<feature type="compositionally biased region" description="Basic residues" evidence="1">
    <location>
        <begin position="249"/>
        <end position="260"/>
    </location>
</feature>
<evidence type="ECO:0000256" key="1">
    <source>
        <dbReference type="SAM" id="MobiDB-lite"/>
    </source>
</evidence>
<comment type="caution">
    <text evidence="2">The sequence shown here is derived from an EMBL/GenBank/DDBJ whole genome shotgun (WGS) entry which is preliminary data.</text>
</comment>